<feature type="compositionally biased region" description="Basic and acidic residues" evidence="1">
    <location>
        <begin position="214"/>
        <end position="232"/>
    </location>
</feature>
<evidence type="ECO:0000313" key="3">
    <source>
        <dbReference type="Proteomes" id="UP000247409"/>
    </source>
</evidence>
<feature type="compositionally biased region" description="Basic and acidic residues" evidence="1">
    <location>
        <begin position="1"/>
        <end position="30"/>
    </location>
</feature>
<feature type="compositionally biased region" description="Basic and acidic residues" evidence="1">
    <location>
        <begin position="449"/>
        <end position="465"/>
    </location>
</feature>
<feature type="compositionally biased region" description="Polar residues" evidence="1">
    <location>
        <begin position="528"/>
        <end position="540"/>
    </location>
</feature>
<protein>
    <submittedName>
        <fullName evidence="2">Uncharacterized protein</fullName>
    </submittedName>
</protein>
<feature type="compositionally biased region" description="Basic and acidic residues" evidence="1">
    <location>
        <begin position="272"/>
        <end position="300"/>
    </location>
</feature>
<proteinExistence type="predicted"/>
<feature type="region of interest" description="Disordered" evidence="1">
    <location>
        <begin position="1"/>
        <end position="393"/>
    </location>
</feature>
<feature type="compositionally biased region" description="Polar residues" evidence="1">
    <location>
        <begin position="260"/>
        <end position="271"/>
    </location>
</feature>
<feature type="compositionally biased region" description="Polar residues" evidence="1">
    <location>
        <begin position="549"/>
        <end position="558"/>
    </location>
</feature>
<sequence length="571" mass="65741">MREAHAEHERDFASSRDLLRRDESSPERGYSRPSYGRGTSRYNRSLREENDNRRYGRDDERLSRDRYERRRSDGDHNSSYRRQAPGGGDDYQSRDDEDRHIVETGSDIMRSRRRRNGYNDTRDAEHYRPSQKRERSDDEGSEPAKRRRHSDGALQGRSRRDSRDSDMDQDSPPRDYRKRDGEYSTRKNGGSDGHSRHELRNERYDRGSNGTRYGYERRGGEGYCDRREERYRHTTRRSTEYSPPNDRFRGRVESPRQKRYQSGSGNYNTSDRPPHYSNRFESDDCRMDYRSRQVRKEHESTTPQQGRQAQPAWAGRGGTGQYGSSRSFDYNRLGGVRDIGGNRSVGSGRDKSDGSHYKRDNFGRNEGFHSNSGGRFNKDRSAVGNTGGGTCSRWEWNESETKYTKCDPDAYHDDTVYLFGSVRFKDERWADVSAISDVPEIYKTVESTMRAEREKRNEAGNKEDGFDPPSGDFAPLCDEKTIENDAKTGDHMDVGDKTHVKNEPVPTVPDSTGQQSEKPTVHTMDGIESQSDTCTATKQTDASKEDRQSTVSEITTPNAEGKSLDDEQSEE</sequence>
<feature type="compositionally biased region" description="Basic and acidic residues" evidence="1">
    <location>
        <begin position="477"/>
        <end position="502"/>
    </location>
</feature>
<feature type="compositionally biased region" description="Basic and acidic residues" evidence="1">
    <location>
        <begin position="120"/>
        <end position="144"/>
    </location>
</feature>
<organism evidence="2 3">
    <name type="scientific">Gracilariopsis chorda</name>
    <dbReference type="NCBI Taxonomy" id="448386"/>
    <lineage>
        <taxon>Eukaryota</taxon>
        <taxon>Rhodophyta</taxon>
        <taxon>Florideophyceae</taxon>
        <taxon>Rhodymeniophycidae</taxon>
        <taxon>Gracilariales</taxon>
        <taxon>Gracilariaceae</taxon>
        <taxon>Gracilariopsis</taxon>
    </lineage>
</organism>
<evidence type="ECO:0000256" key="1">
    <source>
        <dbReference type="SAM" id="MobiDB-lite"/>
    </source>
</evidence>
<dbReference type="AlphaFoldDB" id="A0A2V3J4N6"/>
<reference evidence="2 3" key="1">
    <citation type="journal article" date="2018" name="Mol. Biol. Evol.">
        <title>Analysis of the draft genome of the red seaweed Gracilariopsis chorda provides insights into genome size evolution in Rhodophyta.</title>
        <authorList>
            <person name="Lee J."/>
            <person name="Yang E.C."/>
            <person name="Graf L."/>
            <person name="Yang J.H."/>
            <person name="Qiu H."/>
            <person name="Zel Zion U."/>
            <person name="Chan C.X."/>
            <person name="Stephens T.G."/>
            <person name="Weber A.P.M."/>
            <person name="Boo G.H."/>
            <person name="Boo S.M."/>
            <person name="Kim K.M."/>
            <person name="Shin Y."/>
            <person name="Jung M."/>
            <person name="Lee S.J."/>
            <person name="Yim H.S."/>
            <person name="Lee J.H."/>
            <person name="Bhattacharya D."/>
            <person name="Yoon H.S."/>
        </authorList>
    </citation>
    <scope>NUCLEOTIDE SEQUENCE [LARGE SCALE GENOMIC DNA]</scope>
    <source>
        <strain evidence="2 3">SKKU-2015</strain>
        <tissue evidence="2">Whole body</tissue>
    </source>
</reference>
<feature type="region of interest" description="Disordered" evidence="1">
    <location>
        <begin position="449"/>
        <end position="571"/>
    </location>
</feature>
<feature type="compositionally biased region" description="Basic and acidic residues" evidence="1">
    <location>
        <begin position="193"/>
        <end position="206"/>
    </location>
</feature>
<feature type="compositionally biased region" description="Basic and acidic residues" evidence="1">
    <location>
        <begin position="348"/>
        <end position="367"/>
    </location>
</feature>
<gene>
    <name evidence="2" type="ORF">BWQ96_01299</name>
</gene>
<feature type="compositionally biased region" description="Basic and acidic residues" evidence="1">
    <location>
        <begin position="158"/>
        <end position="185"/>
    </location>
</feature>
<accession>A0A2V3J4N6</accession>
<keyword evidence="3" id="KW-1185">Reference proteome</keyword>
<comment type="caution">
    <text evidence="2">The sequence shown here is derived from an EMBL/GenBank/DDBJ whole genome shotgun (WGS) entry which is preliminary data.</text>
</comment>
<evidence type="ECO:0000313" key="2">
    <source>
        <dbReference type="EMBL" id="PXF48957.1"/>
    </source>
</evidence>
<feature type="compositionally biased region" description="Basic and acidic residues" evidence="1">
    <location>
        <begin position="246"/>
        <end position="256"/>
    </location>
</feature>
<feature type="compositionally biased region" description="Basic and acidic residues" evidence="1">
    <location>
        <begin position="45"/>
        <end position="78"/>
    </location>
</feature>
<dbReference type="Proteomes" id="UP000247409">
    <property type="component" value="Unassembled WGS sequence"/>
</dbReference>
<feature type="compositionally biased region" description="Basic and acidic residues" evidence="1">
    <location>
        <begin position="91"/>
        <end position="102"/>
    </location>
</feature>
<feature type="compositionally biased region" description="Polar residues" evidence="1">
    <location>
        <begin position="509"/>
        <end position="518"/>
    </location>
</feature>
<dbReference type="EMBL" id="NBIV01000010">
    <property type="protein sequence ID" value="PXF48957.1"/>
    <property type="molecule type" value="Genomic_DNA"/>
</dbReference>
<name>A0A2V3J4N6_9FLOR</name>